<feature type="compositionally biased region" description="Low complexity" evidence="1">
    <location>
        <begin position="162"/>
        <end position="174"/>
    </location>
</feature>
<feature type="domain" description="R3H" evidence="2">
    <location>
        <begin position="1"/>
        <end position="39"/>
    </location>
</feature>
<feature type="compositionally biased region" description="Basic and acidic residues" evidence="1">
    <location>
        <begin position="81"/>
        <end position="107"/>
    </location>
</feature>
<feature type="region of interest" description="Disordered" evidence="1">
    <location>
        <begin position="584"/>
        <end position="679"/>
    </location>
</feature>
<dbReference type="Pfam" id="PF01424">
    <property type="entry name" value="R3H"/>
    <property type="match status" value="1"/>
</dbReference>
<evidence type="ECO:0000313" key="3">
    <source>
        <dbReference type="EMBL" id="CEM54453.1"/>
    </source>
</evidence>
<dbReference type="InterPro" id="IPR036867">
    <property type="entry name" value="R3H_dom_sf"/>
</dbReference>
<protein>
    <recommendedName>
        <fullName evidence="2">R3H domain-containing protein</fullName>
    </recommendedName>
</protein>
<dbReference type="AlphaFoldDB" id="A0A0G4IBL7"/>
<dbReference type="VEuPathDB" id="CryptoDB:Cvel_12779"/>
<feature type="region of interest" description="Disordered" evidence="1">
    <location>
        <begin position="704"/>
        <end position="735"/>
    </location>
</feature>
<evidence type="ECO:0000259" key="2">
    <source>
        <dbReference type="Pfam" id="PF01424"/>
    </source>
</evidence>
<feature type="region of interest" description="Disordered" evidence="1">
    <location>
        <begin position="58"/>
        <end position="239"/>
    </location>
</feature>
<dbReference type="GO" id="GO:0003676">
    <property type="term" value="F:nucleic acid binding"/>
    <property type="evidence" value="ECO:0007669"/>
    <property type="project" value="InterPro"/>
</dbReference>
<feature type="compositionally biased region" description="Pro residues" evidence="1">
    <location>
        <begin position="58"/>
        <end position="76"/>
    </location>
</feature>
<dbReference type="Gene3D" id="3.30.1370.50">
    <property type="entry name" value="R3H-like domain"/>
    <property type="match status" value="1"/>
</dbReference>
<sequence>MRMPPMKPRYRQIVHAVAKRFRLQTSSHGWGDDRFTVISTTPDSREPVLSLEHFLCGVPPPELLPRLPPTTPPRPRQAPRAAHESEMNTETEKQTGDCAETARKSDQAHSPSPEMNRKDGDGIASFTPPPPLQEHRPTPLTLSSCPPTPQTDSSGRVRRGRGFFQGRSSVGGRSLYSDGPARSPAPSPIDSSHTAQPPSPDRGLQQTPSPMHPWDSSSSSRKKIESAPSGGDGRKRSSVDESLFGDVEISLCFDYSRYAPDPPAAFRRSAPRGREDFGIHELRQGVWRTRPHWTLGREGGGSGGVAFKLEIPAGSLEVGVEEEGEGEWGLQCALYRDGEILEWLSGRRGQEGPSGDAVVLDFRFRMGGEGAGECLGLFRWCPAKGLRGLFERPPFEFRGSAGRDERGDRIWRFHIWVALFRLMDCDDPSMCLGVGNGSRFPDFPIFTGTFSATPERAFSSFAFRVSGDGGAGGGKGREGGKSLVSLLEVSPFGGIRGSLPFPSRGHVLELLVSPSDQEGEKEKEKKGMGIACTSVSVGREVMSRLGQTIPESENGSSEGFDGCSAVETVLGFLCDPTDLLSVNEKEGEGDEEMLWGGAAEQPDCPEGKEGHAESGARGQGPLDILGIRSIKSLRLPTHVPRERAEEKVHGRSREGASEETARKTAESVSRRSEGSSPIGSGEGPLGCWLLVCDSSDSATRLLSRVRTHQSQLPPLDKGGPGGSSSEEGESSQSERLGMRFVSTSECPGNGCWGSPNRDLSGALVDVAGAFRAETATELGLSEFVEVTARRRPSMNRTGVGRFIRQSLR</sequence>
<feature type="compositionally biased region" description="Basic and acidic residues" evidence="1">
    <location>
        <begin position="639"/>
        <end position="673"/>
    </location>
</feature>
<feature type="compositionally biased region" description="Low complexity" evidence="1">
    <location>
        <begin position="138"/>
        <end position="154"/>
    </location>
</feature>
<organism evidence="3">
    <name type="scientific">Chromera velia CCMP2878</name>
    <dbReference type="NCBI Taxonomy" id="1169474"/>
    <lineage>
        <taxon>Eukaryota</taxon>
        <taxon>Sar</taxon>
        <taxon>Alveolata</taxon>
        <taxon>Colpodellida</taxon>
        <taxon>Chromeraceae</taxon>
        <taxon>Chromera</taxon>
    </lineage>
</organism>
<dbReference type="InterPro" id="IPR001374">
    <property type="entry name" value="R3H_dom"/>
</dbReference>
<gene>
    <name evidence="3" type="ORF">Cvel_12779</name>
</gene>
<evidence type="ECO:0000256" key="1">
    <source>
        <dbReference type="SAM" id="MobiDB-lite"/>
    </source>
</evidence>
<reference evidence="3" key="1">
    <citation type="submission" date="2014-11" db="EMBL/GenBank/DDBJ databases">
        <authorList>
            <person name="Otto D Thomas"/>
            <person name="Naeem Raeece"/>
        </authorList>
    </citation>
    <scope>NUCLEOTIDE SEQUENCE</scope>
</reference>
<dbReference type="SUPFAM" id="SSF82708">
    <property type="entry name" value="R3H domain"/>
    <property type="match status" value="1"/>
</dbReference>
<dbReference type="EMBL" id="CDMZ01005788">
    <property type="protein sequence ID" value="CEM54453.1"/>
    <property type="molecule type" value="Genomic_DNA"/>
</dbReference>
<dbReference type="CDD" id="cd02325">
    <property type="entry name" value="R3H"/>
    <property type="match status" value="1"/>
</dbReference>
<name>A0A0G4IBL7_9ALVE</name>
<feature type="compositionally biased region" description="Basic and acidic residues" evidence="1">
    <location>
        <begin position="605"/>
        <end position="614"/>
    </location>
</feature>
<accession>A0A0G4IBL7</accession>
<proteinExistence type="predicted"/>